<proteinExistence type="inferred from homology"/>
<keyword evidence="5" id="KW-0560">Oxidoreductase</keyword>
<keyword evidence="3" id="KW-0285">Flavoprotein</keyword>
<dbReference type="SUPFAM" id="SSF56176">
    <property type="entry name" value="FAD-binding/transporter-associated domain-like"/>
    <property type="match status" value="1"/>
</dbReference>
<keyword evidence="11" id="KW-1185">Reference proteome</keyword>
<dbReference type="OrthoDB" id="7786253at2759"/>
<reference evidence="10" key="1">
    <citation type="submission" date="2013-12" db="EMBL/GenBank/DDBJ databases">
        <authorList>
            <person name="Genoscope - CEA"/>
        </authorList>
    </citation>
    <scope>NUCLEOTIDE SEQUENCE</scope>
    <source>
        <strain evidence="10">CBS 1993</strain>
    </source>
</reference>
<evidence type="ECO:0000256" key="5">
    <source>
        <dbReference type="ARBA" id="ARBA00023002"/>
    </source>
</evidence>
<evidence type="ECO:0000256" key="8">
    <source>
        <dbReference type="ARBA" id="ARBA00083446"/>
    </source>
</evidence>
<dbReference type="InterPro" id="IPR016166">
    <property type="entry name" value="FAD-bd_PCMH"/>
</dbReference>
<sequence length="511" mass="55592">MKSDDAKFSEALLTRSTIALTEVTQPKYCNGEEFLEGVELFKKVLGAANVSVDQDQLLLHSNNPACTHHPPKEGQVPECVVYPESTEQVVEMLKISNRLRIPVVPFGAGSSLEGHIYSTRQPCVVVDLRRMNKILEIHDDDMDVVVQAGVPYGEVNRVLEPYGLMMGSDCAPDAVIGGMIATNASGINACAYGPMRDNVISATVVLADGTVVKTKQRPRKSSAGYNLTGLVVGSEGTLGIVTQATIKVHVKPKHEKVAVVQFKSVEEATTAVTKILKSGIKLNAIELLDANMMRCINYAGSSSRTWDNAPSLFLKINGVNPVITNELVKEVKTIANGSGAIRFTLAKDEAEAKELFDIRKNAHYSVLEYTYGTIGDDGRMWGTDVAVPLSKLTPVLEASHRDLDKANIDYVILGHVGDSNFHFNVLYKPEQESVVRAIVDKMVYTGLANEGTCTGEHGVGNGKRKYLEAELGPDAINLMRKLKLAVDPNRIMNPDKVFAIDPFDTIDSYSA</sequence>
<dbReference type="InterPro" id="IPR016169">
    <property type="entry name" value="FAD-bd_PCMH_sub2"/>
</dbReference>
<organism evidence="10 11">
    <name type="scientific">Kuraishia capsulata CBS 1993</name>
    <dbReference type="NCBI Taxonomy" id="1382522"/>
    <lineage>
        <taxon>Eukaryota</taxon>
        <taxon>Fungi</taxon>
        <taxon>Dikarya</taxon>
        <taxon>Ascomycota</taxon>
        <taxon>Saccharomycotina</taxon>
        <taxon>Pichiomycetes</taxon>
        <taxon>Pichiales</taxon>
        <taxon>Pichiaceae</taxon>
        <taxon>Kuraishia</taxon>
    </lineage>
</organism>
<dbReference type="Gene3D" id="3.30.70.2740">
    <property type="match status" value="1"/>
</dbReference>
<dbReference type="PANTHER" id="PTHR11748:SF117">
    <property type="entry name" value="AER321WP"/>
    <property type="match status" value="1"/>
</dbReference>
<accession>W6MKN4</accession>
<evidence type="ECO:0000259" key="9">
    <source>
        <dbReference type="PROSITE" id="PS51387"/>
    </source>
</evidence>
<name>W6MKN4_9ASCO</name>
<dbReference type="Pfam" id="PF02913">
    <property type="entry name" value="FAD-oxidase_C"/>
    <property type="match status" value="1"/>
</dbReference>
<dbReference type="STRING" id="1382522.W6MKN4"/>
<dbReference type="AlphaFoldDB" id="W6MKN4"/>
<evidence type="ECO:0000313" key="11">
    <source>
        <dbReference type="Proteomes" id="UP000019384"/>
    </source>
</evidence>
<dbReference type="EC" id="1.1.2.4" evidence="6"/>
<dbReference type="GO" id="GO:0004458">
    <property type="term" value="F:D-lactate dehydrogenase (cytochrome) activity"/>
    <property type="evidence" value="ECO:0007669"/>
    <property type="project" value="UniProtKB-EC"/>
</dbReference>
<dbReference type="InterPro" id="IPR004113">
    <property type="entry name" value="FAD-bd_oxidored_4_C"/>
</dbReference>
<dbReference type="GO" id="GO:1903457">
    <property type="term" value="P:lactate catabolic process"/>
    <property type="evidence" value="ECO:0007669"/>
    <property type="project" value="TreeGrafter"/>
</dbReference>
<comment type="catalytic activity">
    <reaction evidence="7">
        <text>(R)-lactate + 2 Fe(III)-[cytochrome c] = 2 Fe(II)-[cytochrome c] + pyruvate + 2 H(+)</text>
        <dbReference type="Rhea" id="RHEA:13521"/>
        <dbReference type="Rhea" id="RHEA-COMP:10350"/>
        <dbReference type="Rhea" id="RHEA-COMP:14399"/>
        <dbReference type="ChEBI" id="CHEBI:15361"/>
        <dbReference type="ChEBI" id="CHEBI:15378"/>
        <dbReference type="ChEBI" id="CHEBI:16004"/>
        <dbReference type="ChEBI" id="CHEBI:29033"/>
        <dbReference type="ChEBI" id="CHEBI:29034"/>
        <dbReference type="EC" id="1.1.2.4"/>
    </reaction>
</comment>
<dbReference type="HOGENOM" id="CLU_017779_3_3_1"/>
<dbReference type="RefSeq" id="XP_022458952.1">
    <property type="nucleotide sequence ID" value="XM_022603225.1"/>
</dbReference>
<dbReference type="GO" id="GO:0008720">
    <property type="term" value="F:D-lactate dehydrogenase (NAD+) activity"/>
    <property type="evidence" value="ECO:0007669"/>
    <property type="project" value="TreeGrafter"/>
</dbReference>
<evidence type="ECO:0000313" key="10">
    <source>
        <dbReference type="EMBL" id="CDK26956.1"/>
    </source>
</evidence>
<dbReference type="Gene3D" id="3.30.465.10">
    <property type="match status" value="1"/>
</dbReference>
<dbReference type="GeneID" id="34520340"/>
<evidence type="ECO:0000256" key="7">
    <source>
        <dbReference type="ARBA" id="ARBA00051436"/>
    </source>
</evidence>
<dbReference type="Gene3D" id="1.10.45.10">
    <property type="entry name" value="Vanillyl-alcohol Oxidase, Chain A, domain 4"/>
    <property type="match status" value="1"/>
</dbReference>
<gene>
    <name evidence="10" type="ORF">KUCA_T00002933001</name>
</gene>
<dbReference type="Pfam" id="PF01565">
    <property type="entry name" value="FAD_binding_4"/>
    <property type="match status" value="1"/>
</dbReference>
<dbReference type="InterPro" id="IPR016171">
    <property type="entry name" value="Vanillyl_alc_oxidase_C-sub2"/>
</dbReference>
<dbReference type="PROSITE" id="PS51387">
    <property type="entry name" value="FAD_PCMH"/>
    <property type="match status" value="1"/>
</dbReference>
<dbReference type="InterPro" id="IPR036318">
    <property type="entry name" value="FAD-bd_PCMH-like_sf"/>
</dbReference>
<dbReference type="Proteomes" id="UP000019384">
    <property type="component" value="Unassembled WGS sequence"/>
</dbReference>
<dbReference type="EMBL" id="HG793127">
    <property type="protein sequence ID" value="CDK26956.1"/>
    <property type="molecule type" value="Genomic_DNA"/>
</dbReference>
<comment type="similarity">
    <text evidence="2">Belongs to the FAD-binding oxidoreductase/transferase type 4 family.</text>
</comment>
<evidence type="ECO:0000256" key="2">
    <source>
        <dbReference type="ARBA" id="ARBA00008000"/>
    </source>
</evidence>
<evidence type="ECO:0000256" key="3">
    <source>
        <dbReference type="ARBA" id="ARBA00022630"/>
    </source>
</evidence>
<evidence type="ECO:0000256" key="4">
    <source>
        <dbReference type="ARBA" id="ARBA00022827"/>
    </source>
</evidence>
<dbReference type="GO" id="GO:0071949">
    <property type="term" value="F:FAD binding"/>
    <property type="evidence" value="ECO:0007669"/>
    <property type="project" value="InterPro"/>
</dbReference>
<evidence type="ECO:0000256" key="6">
    <source>
        <dbReference type="ARBA" id="ARBA00038897"/>
    </source>
</evidence>
<dbReference type="FunFam" id="3.30.70.2740:FF:000001">
    <property type="entry name" value="D-lactate dehydrogenase mitochondrial"/>
    <property type="match status" value="1"/>
</dbReference>
<dbReference type="InterPro" id="IPR016164">
    <property type="entry name" value="FAD-linked_Oxase-like_C"/>
</dbReference>
<comment type="cofactor">
    <cofactor evidence="1">
        <name>FAD</name>
        <dbReference type="ChEBI" id="CHEBI:57692"/>
    </cofactor>
</comment>
<dbReference type="PANTHER" id="PTHR11748">
    <property type="entry name" value="D-LACTATE DEHYDROGENASE"/>
    <property type="match status" value="1"/>
</dbReference>
<protein>
    <recommendedName>
        <fullName evidence="6">D-lactate dehydrogenase (cytochrome)</fullName>
        <ecNumber evidence="6">1.1.2.4</ecNumber>
    </recommendedName>
    <alternativeName>
        <fullName evidence="8">D-lactate ferricytochrome C oxidoreductase</fullName>
    </alternativeName>
</protein>
<dbReference type="FunFam" id="1.10.45.10:FF:000001">
    <property type="entry name" value="D-lactate dehydrogenase mitochondrial"/>
    <property type="match status" value="1"/>
</dbReference>
<dbReference type="SUPFAM" id="SSF55103">
    <property type="entry name" value="FAD-linked oxidases, C-terminal domain"/>
    <property type="match status" value="1"/>
</dbReference>
<reference evidence="10" key="2">
    <citation type="submission" date="2014-02" db="EMBL/GenBank/DDBJ databases">
        <title>Complete DNA sequence of /Kuraishia capsulata/ illustrates novel genomic features among budding yeasts (/Saccharomycotina/).</title>
        <authorList>
            <person name="Morales L."/>
            <person name="Noel B."/>
            <person name="Porcel B."/>
            <person name="Marcet-Houben M."/>
            <person name="Hullo M-F."/>
            <person name="Sacerdot C."/>
            <person name="Tekaia F."/>
            <person name="Leh-Louis V."/>
            <person name="Despons L."/>
            <person name="Khanna V."/>
            <person name="Aury J-M."/>
            <person name="Barbe V."/>
            <person name="Couloux A."/>
            <person name="Labadie K."/>
            <person name="Pelletier E."/>
            <person name="Souciet J-L."/>
            <person name="Boekhout T."/>
            <person name="Gabaldon T."/>
            <person name="Wincker P."/>
            <person name="Dujon B."/>
        </authorList>
    </citation>
    <scope>NUCLEOTIDE SEQUENCE</scope>
    <source>
        <strain evidence="10">CBS 1993</strain>
    </source>
</reference>
<dbReference type="InterPro" id="IPR006094">
    <property type="entry name" value="Oxid_FAD_bind_N"/>
</dbReference>
<evidence type="ECO:0000256" key="1">
    <source>
        <dbReference type="ARBA" id="ARBA00001974"/>
    </source>
</evidence>
<keyword evidence="4" id="KW-0274">FAD</keyword>
<dbReference type="GO" id="GO:0005739">
    <property type="term" value="C:mitochondrion"/>
    <property type="evidence" value="ECO:0007669"/>
    <property type="project" value="TreeGrafter"/>
</dbReference>
<feature type="domain" description="FAD-binding PCMH-type" evidence="9">
    <location>
        <begin position="73"/>
        <end position="251"/>
    </location>
</feature>